<dbReference type="PROSITE" id="PS50110">
    <property type="entry name" value="RESPONSE_REGULATORY"/>
    <property type="match status" value="1"/>
</dbReference>
<dbReference type="InterPro" id="IPR001789">
    <property type="entry name" value="Sig_transdc_resp-reg_receiver"/>
</dbReference>
<evidence type="ECO:0000313" key="4">
    <source>
        <dbReference type="Proteomes" id="UP000308744"/>
    </source>
</evidence>
<feature type="domain" description="Response regulatory" evidence="2">
    <location>
        <begin position="1"/>
        <end position="65"/>
    </location>
</feature>
<gene>
    <name evidence="3" type="ORF">FC756_24730</name>
</gene>
<dbReference type="GO" id="GO:0000160">
    <property type="term" value="P:phosphorelay signal transduction system"/>
    <property type="evidence" value="ECO:0007669"/>
    <property type="project" value="InterPro"/>
</dbReference>
<dbReference type="AlphaFoldDB" id="A0A4U2XZ50"/>
<accession>A0A4U2XZ50</accession>
<dbReference type="SUPFAM" id="SSF52172">
    <property type="entry name" value="CheY-like"/>
    <property type="match status" value="1"/>
</dbReference>
<evidence type="ECO:0000256" key="1">
    <source>
        <dbReference type="PROSITE-ProRule" id="PRU00169"/>
    </source>
</evidence>
<keyword evidence="1" id="KW-0597">Phosphoprotein</keyword>
<organism evidence="3 4">
    <name type="scientific">Lysinibacillus mangiferihumi</name>
    <dbReference type="NCBI Taxonomy" id="1130819"/>
    <lineage>
        <taxon>Bacteria</taxon>
        <taxon>Bacillati</taxon>
        <taxon>Bacillota</taxon>
        <taxon>Bacilli</taxon>
        <taxon>Bacillales</taxon>
        <taxon>Bacillaceae</taxon>
        <taxon>Lysinibacillus</taxon>
    </lineage>
</organism>
<proteinExistence type="predicted"/>
<name>A0A4U2XZ50_9BACI</name>
<reference evidence="3 4" key="1">
    <citation type="submission" date="2019-04" db="EMBL/GenBank/DDBJ databases">
        <title>Lysinibacillus genome sequencing.</title>
        <authorList>
            <person name="Dunlap C."/>
        </authorList>
    </citation>
    <scope>NUCLEOTIDE SEQUENCE [LARGE SCALE GENOMIC DNA]</scope>
    <source>
        <strain evidence="3 4">CCTCC AB 2010389</strain>
    </source>
</reference>
<dbReference type="EMBL" id="SZPU01000122">
    <property type="protein sequence ID" value="TKI53269.1"/>
    <property type="molecule type" value="Genomic_DNA"/>
</dbReference>
<keyword evidence="4" id="KW-1185">Reference proteome</keyword>
<dbReference type="InterPro" id="IPR011006">
    <property type="entry name" value="CheY-like_superfamily"/>
</dbReference>
<evidence type="ECO:0000313" key="3">
    <source>
        <dbReference type="EMBL" id="TKI53269.1"/>
    </source>
</evidence>
<sequence>MDIAQTLKNQLDKYGYQSVITQDFDKVLDHFQAFQPHLVLMDINLPNLPAFDGYYWSYVLYRIYA</sequence>
<dbReference type="Proteomes" id="UP000308744">
    <property type="component" value="Unassembled WGS sequence"/>
</dbReference>
<feature type="modified residue" description="4-aspartylphosphate" evidence="1">
    <location>
        <position position="42"/>
    </location>
</feature>
<dbReference type="Gene3D" id="3.40.50.2300">
    <property type="match status" value="1"/>
</dbReference>
<protein>
    <submittedName>
        <fullName evidence="3">Response regulator</fullName>
    </submittedName>
</protein>
<comment type="caution">
    <text evidence="3">The sequence shown here is derived from an EMBL/GenBank/DDBJ whole genome shotgun (WGS) entry which is preliminary data.</text>
</comment>
<evidence type="ECO:0000259" key="2">
    <source>
        <dbReference type="PROSITE" id="PS50110"/>
    </source>
</evidence>